<accession>A0AAV8YNY6</accession>
<evidence type="ECO:0000313" key="1">
    <source>
        <dbReference type="EMBL" id="KAJ8953485.1"/>
    </source>
</evidence>
<gene>
    <name evidence="1" type="ORF">NQ318_023606</name>
</gene>
<name>A0AAV8YNY6_9CUCU</name>
<proteinExistence type="predicted"/>
<protein>
    <submittedName>
        <fullName evidence="1">Uncharacterized protein</fullName>
    </submittedName>
</protein>
<keyword evidence="2" id="KW-1185">Reference proteome</keyword>
<organism evidence="1 2">
    <name type="scientific">Aromia moschata</name>
    <dbReference type="NCBI Taxonomy" id="1265417"/>
    <lineage>
        <taxon>Eukaryota</taxon>
        <taxon>Metazoa</taxon>
        <taxon>Ecdysozoa</taxon>
        <taxon>Arthropoda</taxon>
        <taxon>Hexapoda</taxon>
        <taxon>Insecta</taxon>
        <taxon>Pterygota</taxon>
        <taxon>Neoptera</taxon>
        <taxon>Endopterygota</taxon>
        <taxon>Coleoptera</taxon>
        <taxon>Polyphaga</taxon>
        <taxon>Cucujiformia</taxon>
        <taxon>Chrysomeloidea</taxon>
        <taxon>Cerambycidae</taxon>
        <taxon>Cerambycinae</taxon>
        <taxon>Callichromatini</taxon>
        <taxon>Aromia</taxon>
    </lineage>
</organism>
<reference evidence="1" key="1">
    <citation type="journal article" date="2023" name="Insect Mol. Biol.">
        <title>Genome sequencing provides insights into the evolution of gene families encoding plant cell wall-degrading enzymes in longhorned beetles.</title>
        <authorList>
            <person name="Shin N.R."/>
            <person name="Okamura Y."/>
            <person name="Kirsch R."/>
            <person name="Pauchet Y."/>
        </authorList>
    </citation>
    <scope>NUCLEOTIDE SEQUENCE</scope>
    <source>
        <strain evidence="1">AMC_N1</strain>
    </source>
</reference>
<dbReference type="EMBL" id="JAPWTK010000056">
    <property type="protein sequence ID" value="KAJ8953485.1"/>
    <property type="molecule type" value="Genomic_DNA"/>
</dbReference>
<dbReference type="AlphaFoldDB" id="A0AAV8YNY6"/>
<comment type="caution">
    <text evidence="1">The sequence shown here is derived from an EMBL/GenBank/DDBJ whole genome shotgun (WGS) entry which is preliminary data.</text>
</comment>
<dbReference type="Proteomes" id="UP001162162">
    <property type="component" value="Unassembled WGS sequence"/>
</dbReference>
<evidence type="ECO:0000313" key="2">
    <source>
        <dbReference type="Proteomes" id="UP001162162"/>
    </source>
</evidence>
<sequence length="81" mass="9330">MDKKAVYLVSNFHNSEEIGTVSRRNKDGTSQQVGCPKIVIDYNNERLWLIHFTVISSIWSLTRWYNIRKCSGSGVQVVEIL</sequence>